<dbReference type="GO" id="GO:0004519">
    <property type="term" value="F:endonuclease activity"/>
    <property type="evidence" value="ECO:0007669"/>
    <property type="project" value="UniProtKB-KW"/>
</dbReference>
<keyword evidence="4" id="KW-1185">Reference proteome</keyword>
<dbReference type="InterPro" id="IPR013087">
    <property type="entry name" value="Znf_C2H2_type"/>
</dbReference>
<keyword evidence="3" id="KW-0255">Endonuclease</keyword>
<feature type="domain" description="C2H2-type" evidence="2">
    <location>
        <begin position="134"/>
        <end position="161"/>
    </location>
</feature>
<dbReference type="SUPFAM" id="SSF57667">
    <property type="entry name" value="beta-beta-alpha zinc fingers"/>
    <property type="match status" value="1"/>
</dbReference>
<protein>
    <submittedName>
        <fullName evidence="3">Endonuclease-reverse transcriptase</fullName>
    </submittedName>
</protein>
<keyword evidence="1" id="KW-0862">Zinc</keyword>
<evidence type="ECO:0000313" key="3">
    <source>
        <dbReference type="EMBL" id="GAA56547.1"/>
    </source>
</evidence>
<dbReference type="GO" id="GO:0008270">
    <property type="term" value="F:zinc ion binding"/>
    <property type="evidence" value="ECO:0007669"/>
    <property type="project" value="UniProtKB-KW"/>
</dbReference>
<dbReference type="EMBL" id="DF144290">
    <property type="protein sequence ID" value="GAA56547.1"/>
    <property type="molecule type" value="Genomic_DNA"/>
</dbReference>
<dbReference type="Proteomes" id="UP000008909">
    <property type="component" value="Unassembled WGS sequence"/>
</dbReference>
<keyword evidence="3" id="KW-0808">Transferase</keyword>
<dbReference type="InterPro" id="IPR036236">
    <property type="entry name" value="Znf_C2H2_sf"/>
</dbReference>
<keyword evidence="1" id="KW-0479">Metal-binding</keyword>
<dbReference type="SMART" id="SM00355">
    <property type="entry name" value="ZnF_C2H2"/>
    <property type="match status" value="2"/>
</dbReference>
<evidence type="ECO:0000313" key="4">
    <source>
        <dbReference type="Proteomes" id="UP000008909"/>
    </source>
</evidence>
<organism evidence="3 4">
    <name type="scientific">Clonorchis sinensis</name>
    <name type="common">Chinese liver fluke</name>
    <dbReference type="NCBI Taxonomy" id="79923"/>
    <lineage>
        <taxon>Eukaryota</taxon>
        <taxon>Metazoa</taxon>
        <taxon>Spiralia</taxon>
        <taxon>Lophotrochozoa</taxon>
        <taxon>Platyhelminthes</taxon>
        <taxon>Trematoda</taxon>
        <taxon>Digenea</taxon>
        <taxon>Opisthorchiida</taxon>
        <taxon>Opisthorchiata</taxon>
        <taxon>Opisthorchiidae</taxon>
        <taxon>Clonorchis</taxon>
    </lineage>
</organism>
<evidence type="ECO:0000259" key="2">
    <source>
        <dbReference type="PROSITE" id="PS50157"/>
    </source>
</evidence>
<reference evidence="3" key="1">
    <citation type="journal article" date="2011" name="Genome Biol.">
        <title>The draft genome of the carcinogenic human liver fluke Clonorchis sinensis.</title>
        <authorList>
            <person name="Wang X."/>
            <person name="Chen W."/>
            <person name="Huang Y."/>
            <person name="Sun J."/>
            <person name="Men J."/>
            <person name="Liu H."/>
            <person name="Luo F."/>
            <person name="Guo L."/>
            <person name="Lv X."/>
            <person name="Deng C."/>
            <person name="Zhou C."/>
            <person name="Fan Y."/>
            <person name="Li X."/>
            <person name="Huang L."/>
            <person name="Hu Y."/>
            <person name="Liang C."/>
            <person name="Hu X."/>
            <person name="Xu J."/>
            <person name="Yu X."/>
        </authorList>
    </citation>
    <scope>NUCLEOTIDE SEQUENCE [LARGE SCALE GENOMIC DNA]</scope>
    <source>
        <strain evidence="3">Henan</strain>
    </source>
</reference>
<dbReference type="PROSITE" id="PS00028">
    <property type="entry name" value="ZINC_FINGER_C2H2_1"/>
    <property type="match status" value="2"/>
</dbReference>
<evidence type="ECO:0000256" key="1">
    <source>
        <dbReference type="PROSITE-ProRule" id="PRU00042"/>
    </source>
</evidence>
<keyword evidence="1" id="KW-0863">Zinc-finger</keyword>
<accession>G7YUB7</accession>
<keyword evidence="3" id="KW-0378">Hydrolase</keyword>
<keyword evidence="3" id="KW-0540">Nuclease</keyword>
<proteinExistence type="predicted"/>
<name>G7YUB7_CLOSI</name>
<sequence length="336" mass="37880">MHHKKGPVEKHHTRVNKRIGIYTQCDLTESTDKYGTYMEITFDHRYIVPVSMIKMHRVRLFRRSKGPCGRCTLIFTVTVSSPDVRTDIRETESIGFDSEYLHQENVAQSLRWKCARVHVNTCVPTSTQERLVGLTCEECGKWCKSKAGLVAHHRVHDNDSVGTNMACADCCRLFPTKIGLSQHRRHAHPTQHNADRLSRVKHSGARWSQQESQSLLRLANNLHPSCETQTALFARLEQYFPGRSAISIKTRLRVLNWQAQQDESSSGGPDQTIGQIAAYSSEADDYSVCFKQTVDYAVSLLESHADSSLASVDLLAFARGLQSGIMTPEQVLSSYD</sequence>
<dbReference type="GO" id="GO:0003964">
    <property type="term" value="F:RNA-directed DNA polymerase activity"/>
    <property type="evidence" value="ECO:0007669"/>
    <property type="project" value="UniProtKB-KW"/>
</dbReference>
<dbReference type="AlphaFoldDB" id="G7YUB7"/>
<dbReference type="PROSITE" id="PS50157">
    <property type="entry name" value="ZINC_FINGER_C2H2_2"/>
    <property type="match status" value="2"/>
</dbReference>
<keyword evidence="3" id="KW-0548">Nucleotidyltransferase</keyword>
<reference key="2">
    <citation type="submission" date="2011-10" db="EMBL/GenBank/DDBJ databases">
        <title>The genome and transcriptome sequence of Clonorchis sinensis provide insights into the carcinogenic liver fluke.</title>
        <authorList>
            <person name="Wang X."/>
            <person name="Huang Y."/>
            <person name="Chen W."/>
            <person name="Liu H."/>
            <person name="Guo L."/>
            <person name="Chen Y."/>
            <person name="Luo F."/>
            <person name="Zhou W."/>
            <person name="Sun J."/>
            <person name="Mao Q."/>
            <person name="Liang P."/>
            <person name="Zhou C."/>
            <person name="Tian Y."/>
            <person name="Men J."/>
            <person name="Lv X."/>
            <person name="Huang L."/>
            <person name="Zhou J."/>
            <person name="Hu Y."/>
            <person name="Li R."/>
            <person name="Zhang F."/>
            <person name="Lei H."/>
            <person name="Li X."/>
            <person name="Hu X."/>
            <person name="Liang C."/>
            <person name="Xu J."/>
            <person name="Wu Z."/>
            <person name="Yu X."/>
        </authorList>
    </citation>
    <scope>NUCLEOTIDE SEQUENCE</scope>
    <source>
        <strain>Henan</strain>
    </source>
</reference>
<feature type="domain" description="C2H2-type" evidence="2">
    <location>
        <begin position="165"/>
        <end position="193"/>
    </location>
</feature>
<keyword evidence="3" id="KW-0695">RNA-directed DNA polymerase</keyword>
<gene>
    <name evidence="3" type="ORF">CLF_111086</name>
</gene>
<dbReference type="Gene3D" id="3.30.160.60">
    <property type="entry name" value="Classic Zinc Finger"/>
    <property type="match status" value="1"/>
</dbReference>